<proteinExistence type="predicted"/>
<sequence length="923" mass="103357" precursor="true">MRLIFLFLLIFASFSVTAADDYEQALLAFEENNTKEAYIHLKNSLKHQPDNLPAKILMAKVLLKQELYSDGIDTFLDALDQGADINLVLNDLGHALMVTGQYHQVINLGKNRSLSKEGQLIWLLLSGNAYSSLNDNASARSAFEQALAINSNDIRALSAFASFELNQKNVNAAKKLIDNAVVLYPNDSRVWNLTGQYFDKISDQGNALTAYEKAHSHNANDPMVQRKLAHAYTNASQYDKALGIIEMILLATPSDPYAILLKSQLLAYSNKNEESQNILRDISEKLSRLTDEEKHSHISLAYIAGTAAYFQGEFELAQQELQFYIQERPEDLSGISILTDIYLQQGQTENALEFLEVKTSIIYADLRLSLLLVELYLNNKKLFKADGIISQLEITYKSHPQLIIARAKWLTISSRYDEALAQLDSNTPKDFDAAYALAKGLTYRSQGNLVKAVEMAELLLEKDSTNSDSLAFRGTLFLQQKQWQSAVDTFEKILINKPDDFSSLFNIATASAAMQNYQKSKEITAKLIVLQPNQVQLKILMAKLERDTGSIVTAIKLFKEIAQANKTNTEVIEALLMIYANQGDFNAALVESDKLTKLVFLNPAYIKQKAEIYLALNKIVDARKQLGLLQGVVNSPSELFQLSQLQLKLNDVSNAKNSIDKALSLAPQSLRLRLELVKIEMTLGNLDSAVTQLKTIEKDHKNNPNVLLVQGSLLMKQGKNLLAQKKFYAALSIDNHFRLALIKLYELTEQGIGGEEFSDLVANILKKYPNKHFMRNLLADYSLNNQDFHTAKLHYEKLAEVPNWPSKASVFNNLAYISINSDLGSAEAYAKKALALNDSSASIFDTYGWILSLRGNHNESLKILRKAFSMNSNAPSIRYHLGYTLNELGRTGEAKQELIKATSSTDTFIERNDAVNLLQQLSE</sequence>
<dbReference type="InterPro" id="IPR014266">
    <property type="entry name" value="PEP-CTERM_TPR_PrsT"/>
</dbReference>
<feature type="repeat" description="TPR" evidence="1">
    <location>
        <begin position="636"/>
        <end position="669"/>
    </location>
</feature>
<protein>
    <submittedName>
        <fullName evidence="3">PEP-CTERM system TPR-repeat lipoprotein</fullName>
    </submittedName>
</protein>
<dbReference type="Pfam" id="PF13432">
    <property type="entry name" value="TPR_16"/>
    <property type="match status" value="1"/>
</dbReference>
<dbReference type="PANTHER" id="PTHR12558">
    <property type="entry name" value="CELL DIVISION CYCLE 16,23,27"/>
    <property type="match status" value="1"/>
</dbReference>
<dbReference type="PANTHER" id="PTHR12558:SF13">
    <property type="entry name" value="CELL DIVISION CYCLE PROTEIN 27 HOMOLOG"/>
    <property type="match status" value="1"/>
</dbReference>
<feature type="signal peptide" evidence="2">
    <location>
        <begin position="1"/>
        <end position="18"/>
    </location>
</feature>
<dbReference type="PROSITE" id="PS50005">
    <property type="entry name" value="TPR"/>
    <property type="match status" value="2"/>
</dbReference>
<dbReference type="AlphaFoldDB" id="A0A099KNR9"/>
<comment type="caution">
    <text evidence="3">The sequence shown here is derived from an EMBL/GenBank/DDBJ whole genome shotgun (WGS) entry which is preliminary data.</text>
</comment>
<evidence type="ECO:0000313" key="4">
    <source>
        <dbReference type="Proteomes" id="UP000029843"/>
    </source>
</evidence>
<dbReference type="NCBIfam" id="TIGR02917">
    <property type="entry name" value="PEP_TPR_lipo"/>
    <property type="match status" value="1"/>
</dbReference>
<feature type="repeat" description="TPR" evidence="1">
    <location>
        <begin position="467"/>
        <end position="500"/>
    </location>
</feature>
<organism evidence="3 4">
    <name type="scientific">Colwellia psychrerythraea</name>
    <name type="common">Vibrio psychroerythus</name>
    <dbReference type="NCBI Taxonomy" id="28229"/>
    <lineage>
        <taxon>Bacteria</taxon>
        <taxon>Pseudomonadati</taxon>
        <taxon>Pseudomonadota</taxon>
        <taxon>Gammaproteobacteria</taxon>
        <taxon>Alteromonadales</taxon>
        <taxon>Colwelliaceae</taxon>
        <taxon>Colwellia</taxon>
    </lineage>
</organism>
<dbReference type="OrthoDB" id="6110507at2"/>
<dbReference type="PATRIC" id="fig|28229.4.peg.2465"/>
<dbReference type="RefSeq" id="WP_033094139.1">
    <property type="nucleotide sequence ID" value="NZ_JQED01000029.1"/>
</dbReference>
<dbReference type="SMART" id="SM00028">
    <property type="entry name" value="TPR"/>
    <property type="match status" value="15"/>
</dbReference>
<gene>
    <name evidence="3" type="ORF">ND2E_3412</name>
</gene>
<feature type="chain" id="PRO_5001957457" evidence="2">
    <location>
        <begin position="19"/>
        <end position="923"/>
    </location>
</feature>
<evidence type="ECO:0000313" key="3">
    <source>
        <dbReference type="EMBL" id="KGJ91547.1"/>
    </source>
</evidence>
<dbReference type="InterPro" id="IPR019734">
    <property type="entry name" value="TPR_rpt"/>
</dbReference>
<evidence type="ECO:0000256" key="2">
    <source>
        <dbReference type="SAM" id="SignalP"/>
    </source>
</evidence>
<reference evidence="3 4" key="1">
    <citation type="submission" date="2014-08" db="EMBL/GenBank/DDBJ databases">
        <title>Genomic and Phenotypic Diversity of Colwellia psychrerythraea strains from Disparate Marine Basins.</title>
        <authorList>
            <person name="Techtmann S.M."/>
            <person name="Stelling S.C."/>
            <person name="Utturkar S.M."/>
            <person name="Alshibli N."/>
            <person name="Harris A."/>
            <person name="Brown S.D."/>
            <person name="Hazen T.C."/>
        </authorList>
    </citation>
    <scope>NUCLEOTIDE SEQUENCE [LARGE SCALE GENOMIC DNA]</scope>
    <source>
        <strain evidence="3 4">ND2E</strain>
    </source>
</reference>
<dbReference type="InterPro" id="IPR011990">
    <property type="entry name" value="TPR-like_helical_dom_sf"/>
</dbReference>
<evidence type="ECO:0000256" key="1">
    <source>
        <dbReference type="PROSITE-ProRule" id="PRU00339"/>
    </source>
</evidence>
<dbReference type="Pfam" id="PF14559">
    <property type="entry name" value="TPR_19"/>
    <property type="match status" value="3"/>
</dbReference>
<dbReference type="Proteomes" id="UP000029843">
    <property type="component" value="Unassembled WGS sequence"/>
</dbReference>
<dbReference type="SUPFAM" id="SSF48452">
    <property type="entry name" value="TPR-like"/>
    <property type="match status" value="6"/>
</dbReference>
<accession>A0A099KNR9</accession>
<dbReference type="Gene3D" id="1.25.40.10">
    <property type="entry name" value="Tetratricopeptide repeat domain"/>
    <property type="match status" value="5"/>
</dbReference>
<dbReference type="EMBL" id="JQED01000029">
    <property type="protein sequence ID" value="KGJ91547.1"/>
    <property type="molecule type" value="Genomic_DNA"/>
</dbReference>
<keyword evidence="2" id="KW-0732">Signal</keyword>
<name>A0A099KNR9_COLPS</name>
<dbReference type="Pfam" id="PF13181">
    <property type="entry name" value="TPR_8"/>
    <property type="match status" value="1"/>
</dbReference>
<keyword evidence="1" id="KW-0802">TPR repeat</keyword>
<keyword evidence="3" id="KW-0449">Lipoprotein</keyword>